<reference evidence="4" key="4">
    <citation type="submission" date="2015-04" db="EMBL/GenBank/DDBJ databases">
        <title>Physiological reanalysis, assessment of diazotrophy, and genome sequences of multiple isolates of Streptomyces thermoautotrophicus.</title>
        <authorList>
            <person name="MacKellar D.C."/>
            <person name="Lieber L."/>
            <person name="Norman J."/>
            <person name="Bolger A."/>
            <person name="Tobin C."/>
            <person name="Murray J.W."/>
            <person name="Chang R."/>
            <person name="Ford T."/>
            <person name="Nguyen P.Q."/>
            <person name="Woodward J."/>
            <person name="Permingeat H."/>
            <person name="Joshi N.S."/>
            <person name="Silver P.A."/>
            <person name="Usadel B."/>
            <person name="Rutherford A.W."/>
            <person name="Friesen M."/>
            <person name="Prell J."/>
        </authorList>
    </citation>
    <scope>NUCLEOTIDE SEQUENCE [LARGE SCALE GENOMIC DNA]</scope>
    <source>
        <strain evidence="4">H1</strain>
    </source>
</reference>
<comment type="caution">
    <text evidence="2">The sequence shown here is derived from an EMBL/GenBank/DDBJ whole genome shotgun (WGS) entry which is preliminary data.</text>
</comment>
<evidence type="ECO:0000313" key="4">
    <source>
        <dbReference type="Proteomes" id="UP000070188"/>
    </source>
</evidence>
<reference evidence="1" key="3">
    <citation type="submission" date="2015-04" db="EMBL/GenBank/DDBJ databases">
        <title>Physiological reanalysis, assessment of diazotrophy, and genome sequences of multiple isolates of Streptomyces thermoautotrophicus.</title>
        <authorList>
            <person name="MacKellar D.C."/>
            <person name="Lieber L."/>
            <person name="Norman J."/>
            <person name="Bolger A."/>
            <person name="Tobin C."/>
            <person name="Murray J.W."/>
            <person name="Woodward J."/>
            <person name="Friesen M."/>
            <person name="Prell J."/>
        </authorList>
    </citation>
    <scope>NUCLEOTIDE SEQUENCE [LARGE SCALE GENOMIC DNA]</scope>
    <source>
        <strain evidence="1">H1</strain>
    </source>
</reference>
<reference evidence="2 6" key="2">
    <citation type="submission" date="2015-02" db="EMBL/GenBank/DDBJ databases">
        <title>Physiological reanalysis, assessment of diazotrophy, and genome sequences of multiple isolates of Streptomyces thermoautotrophicus.</title>
        <authorList>
            <person name="MacKellar D.C."/>
            <person name="Lieber L."/>
            <person name="Norman J."/>
            <person name="Bolger A."/>
            <person name="Tobin C."/>
            <person name="Murray J.W."/>
            <person name="Prell J."/>
        </authorList>
    </citation>
    <scope>NUCLEOTIDE SEQUENCE [LARGE SCALE GENOMIC DNA]</scope>
    <source>
        <strain evidence="2 6">UBT1</strain>
    </source>
</reference>
<accession>A0A132N308</accession>
<dbReference type="EMBL" id="JYIJ01000015">
    <property type="protein sequence ID" value="KWX04473.1"/>
    <property type="molecule type" value="Genomic_DNA"/>
</dbReference>
<dbReference type="EMBL" id="JYIK01001070">
    <property type="protein sequence ID" value="KWX07182.1"/>
    <property type="molecule type" value="Genomic_DNA"/>
</dbReference>
<reference evidence="5" key="1">
    <citation type="submission" date="2015-02" db="EMBL/GenBank/DDBJ databases">
        <title>Physiological reanalysis, assessment of diazotrophy, and genome sequences of multiple isolates of Streptomyces thermoautotrophicus.</title>
        <authorList>
            <person name="MacKellar D.C."/>
            <person name="Lieber L."/>
            <person name="Norman J."/>
            <person name="Bolger A."/>
            <person name="Tobin C."/>
            <person name="Murray J.W."/>
            <person name="Friesen M."/>
            <person name="Prell J."/>
        </authorList>
    </citation>
    <scope>NUCLEOTIDE SEQUENCE [LARGE SCALE GENOMIC DNA]</scope>
    <source>
        <strain evidence="5">UBT1</strain>
    </source>
</reference>
<dbReference type="Proteomes" id="UP000070188">
    <property type="component" value="Unassembled WGS sequence"/>
</dbReference>
<keyword evidence="4" id="KW-1185">Reference proteome</keyword>
<evidence type="ECO:0000313" key="3">
    <source>
        <dbReference type="EMBL" id="KWX07182.1"/>
    </source>
</evidence>
<dbReference type="Proteomes" id="UP000070659">
    <property type="component" value="Unassembled WGS sequence"/>
</dbReference>
<dbReference type="AlphaFoldDB" id="A0A132N308"/>
<dbReference type="Proteomes" id="UP000070598">
    <property type="component" value="Unassembled WGS sequence"/>
</dbReference>
<dbReference type="STRING" id="1469144.LI90_1420"/>
<dbReference type="EMBL" id="LAXD01000001">
    <property type="protein sequence ID" value="KWW99781.1"/>
    <property type="molecule type" value="Genomic_DNA"/>
</dbReference>
<sequence length="60" mass="6675">MDGTTFRALRLGGSHERATCRPCAEPVGATPWLLRCDFAEHWAMAEGPDGRYQTRRTPLG</sequence>
<evidence type="ECO:0000313" key="5">
    <source>
        <dbReference type="Proteomes" id="UP000070598"/>
    </source>
</evidence>
<evidence type="ECO:0000313" key="6">
    <source>
        <dbReference type="Proteomes" id="UP000070659"/>
    </source>
</evidence>
<organism evidence="2 6">
    <name type="scientific">Carbonactinospora thermoautotrophica</name>
    <dbReference type="NCBI Taxonomy" id="1469144"/>
    <lineage>
        <taxon>Bacteria</taxon>
        <taxon>Bacillati</taxon>
        <taxon>Actinomycetota</taxon>
        <taxon>Actinomycetes</taxon>
        <taxon>Kitasatosporales</taxon>
        <taxon>Carbonactinosporaceae</taxon>
        <taxon>Carbonactinospora</taxon>
    </lineage>
</organism>
<proteinExistence type="predicted"/>
<gene>
    <name evidence="1" type="ORF">LI90_1420</name>
    <name evidence="2" type="ORF">TH66_07850</name>
    <name evidence="3" type="ORF">TR74_19625</name>
</gene>
<dbReference type="PATRIC" id="fig|1469144.10.peg.1559"/>
<name>A0A132N308_9ACTN</name>
<evidence type="ECO:0000313" key="1">
    <source>
        <dbReference type="EMBL" id="KWW99781.1"/>
    </source>
</evidence>
<protein>
    <submittedName>
        <fullName evidence="2">Uncharacterized protein</fullName>
    </submittedName>
</protein>
<evidence type="ECO:0000313" key="2">
    <source>
        <dbReference type="EMBL" id="KWX04473.1"/>
    </source>
</evidence>